<name>A0A6M3LCB8_9ZZZZ</name>
<protein>
    <submittedName>
        <fullName evidence="1">Uncharacterized protein</fullName>
    </submittedName>
</protein>
<gene>
    <name evidence="1" type="ORF">MM415B03522_0005</name>
</gene>
<sequence length="71" mass="8598">MKRTFEDFLMEQHCLEYTGSKDLALEAFTQWLEDLEIEDWLNYGQRYGIERAIQAIDKVQEILRENRKEAK</sequence>
<accession>A0A6M3LCB8</accession>
<proteinExistence type="predicted"/>
<dbReference type="AlphaFoldDB" id="A0A6M3LCB8"/>
<organism evidence="1">
    <name type="scientific">viral metagenome</name>
    <dbReference type="NCBI Taxonomy" id="1070528"/>
    <lineage>
        <taxon>unclassified sequences</taxon>
        <taxon>metagenomes</taxon>
        <taxon>organismal metagenomes</taxon>
    </lineage>
</organism>
<dbReference type="EMBL" id="MT142946">
    <property type="protein sequence ID" value="QJA90891.1"/>
    <property type="molecule type" value="Genomic_DNA"/>
</dbReference>
<evidence type="ECO:0000313" key="1">
    <source>
        <dbReference type="EMBL" id="QJA90891.1"/>
    </source>
</evidence>
<reference evidence="1" key="1">
    <citation type="submission" date="2020-03" db="EMBL/GenBank/DDBJ databases">
        <title>The deep terrestrial virosphere.</title>
        <authorList>
            <person name="Holmfeldt K."/>
            <person name="Nilsson E."/>
            <person name="Simone D."/>
            <person name="Lopez-Fernandez M."/>
            <person name="Wu X."/>
            <person name="de Brujin I."/>
            <person name="Lundin D."/>
            <person name="Andersson A."/>
            <person name="Bertilsson S."/>
            <person name="Dopson M."/>
        </authorList>
    </citation>
    <scope>NUCLEOTIDE SEQUENCE</scope>
    <source>
        <strain evidence="1">MM415B03522</strain>
    </source>
</reference>